<dbReference type="RefSeq" id="WP_162423678.1">
    <property type="nucleotide sequence ID" value="NZ_WVIE01000013.1"/>
</dbReference>
<sequence length="305" mass="33934">MRLNRRQLLVLGGMGGLGLAFVGRGLSRPVTSPIEFTKLPSLPPQPASQDLVLRFVAIADSGSGAKDQLAVGKAMANHHQSHPYSLVVMAGDNIYDQGEIERVGVTFEQPYAELLKRGVRFQAALGNHDIRTANGDLQVEYPAFNMKGRYYTYREKSVQFFVLDTNEWQPQLAWLEAELKRSDASTKIVYGHHPIYSSGLYGTNPEMVKAFTPLFKKYQVQLYLNGHEHNYERTQPIDGTTYLITGHGGATLRSVKRSDWTAYSTSRFGFSVVEIYPDRMEIQGIGANGLVYDRGSVPLKAAQTA</sequence>
<evidence type="ECO:0000256" key="2">
    <source>
        <dbReference type="ARBA" id="ARBA00022801"/>
    </source>
</evidence>
<dbReference type="AlphaFoldDB" id="A0A8J8CLV8"/>
<dbReference type="InterPro" id="IPR051558">
    <property type="entry name" value="Metallophosphoesterase_PAP"/>
</dbReference>
<dbReference type="Proteomes" id="UP000646053">
    <property type="component" value="Unassembled WGS sequence"/>
</dbReference>
<reference evidence="4" key="1">
    <citation type="submission" date="2019-12" db="EMBL/GenBank/DDBJ databases">
        <title>High-Quality draft genome sequences of three cyanobacteria isolated from the limestone walls of the Old Cathedral of Coimbra.</title>
        <authorList>
            <person name="Tiago I."/>
            <person name="Soares F."/>
            <person name="Portugal A."/>
        </authorList>
    </citation>
    <scope>NUCLEOTIDE SEQUENCE</scope>
    <source>
        <strain evidence="4">A</strain>
    </source>
</reference>
<keyword evidence="1" id="KW-0732">Signal</keyword>
<dbReference type="PANTHER" id="PTHR10161:SF14">
    <property type="entry name" value="TARTRATE-RESISTANT ACID PHOSPHATASE TYPE 5"/>
    <property type="match status" value="1"/>
</dbReference>
<gene>
    <name evidence="4" type="ORF">GS601_12785</name>
</gene>
<dbReference type="InterPro" id="IPR004843">
    <property type="entry name" value="Calcineurin-like_PHP"/>
</dbReference>
<dbReference type="EMBL" id="WVIE01000013">
    <property type="protein sequence ID" value="NDJ18155.1"/>
    <property type="molecule type" value="Genomic_DNA"/>
</dbReference>
<evidence type="ECO:0000313" key="4">
    <source>
        <dbReference type="EMBL" id="NDJ18155.1"/>
    </source>
</evidence>
<evidence type="ECO:0000256" key="1">
    <source>
        <dbReference type="ARBA" id="ARBA00022729"/>
    </source>
</evidence>
<proteinExistence type="predicted"/>
<dbReference type="PANTHER" id="PTHR10161">
    <property type="entry name" value="TARTRATE-RESISTANT ACID PHOSPHATASE TYPE 5"/>
    <property type="match status" value="1"/>
</dbReference>
<protein>
    <submittedName>
        <fullName evidence="4">Metallophosphoesterase</fullName>
    </submittedName>
</protein>
<evidence type="ECO:0000259" key="3">
    <source>
        <dbReference type="Pfam" id="PF00149"/>
    </source>
</evidence>
<comment type="caution">
    <text evidence="4">The sequence shown here is derived from an EMBL/GenBank/DDBJ whole genome shotgun (WGS) entry which is preliminary data.</text>
</comment>
<dbReference type="Gene3D" id="3.60.21.10">
    <property type="match status" value="1"/>
</dbReference>
<feature type="domain" description="Calcineurin-like phosphoesterase" evidence="3">
    <location>
        <begin position="53"/>
        <end position="231"/>
    </location>
</feature>
<keyword evidence="2" id="KW-0378">Hydrolase</keyword>
<organism evidence="4 5">
    <name type="scientific">Myxacorys almedinensis A</name>
    <dbReference type="NCBI Taxonomy" id="2690445"/>
    <lineage>
        <taxon>Bacteria</taxon>
        <taxon>Bacillati</taxon>
        <taxon>Cyanobacteriota</taxon>
        <taxon>Cyanophyceae</taxon>
        <taxon>Leptolyngbyales</taxon>
        <taxon>Leptolyngbyaceae</taxon>
        <taxon>Myxacorys</taxon>
        <taxon>Myxacorys almedinensis</taxon>
    </lineage>
</organism>
<dbReference type="SUPFAM" id="SSF56300">
    <property type="entry name" value="Metallo-dependent phosphatases"/>
    <property type="match status" value="1"/>
</dbReference>
<accession>A0A8J8CLV8</accession>
<dbReference type="GO" id="GO:0016787">
    <property type="term" value="F:hydrolase activity"/>
    <property type="evidence" value="ECO:0007669"/>
    <property type="project" value="UniProtKB-KW"/>
</dbReference>
<dbReference type="Pfam" id="PF00149">
    <property type="entry name" value="Metallophos"/>
    <property type="match status" value="1"/>
</dbReference>
<evidence type="ECO:0000313" key="5">
    <source>
        <dbReference type="Proteomes" id="UP000646053"/>
    </source>
</evidence>
<dbReference type="InterPro" id="IPR029052">
    <property type="entry name" value="Metallo-depent_PP-like"/>
</dbReference>
<keyword evidence="5" id="KW-1185">Reference proteome</keyword>
<name>A0A8J8CLV8_9CYAN</name>